<dbReference type="InterPro" id="IPR041383">
    <property type="entry name" value="RuvC_III"/>
</dbReference>
<dbReference type="InterPro" id="IPR040796">
    <property type="entry name" value="Cas9_b_hairpin"/>
</dbReference>
<evidence type="ECO:0000259" key="13">
    <source>
        <dbReference type="PROSITE" id="PS51749"/>
    </source>
</evidence>
<dbReference type="Pfam" id="PF01844">
    <property type="entry name" value="HNH"/>
    <property type="match status" value="1"/>
</dbReference>
<dbReference type="InterPro" id="IPR002711">
    <property type="entry name" value="HNH"/>
</dbReference>
<dbReference type="Pfam" id="PF17893">
    <property type="entry name" value="Cas9_b_hairpin"/>
    <property type="match status" value="1"/>
</dbReference>
<gene>
    <name evidence="14" type="ORF">GFD22_04545</name>
</gene>
<dbReference type="InterPro" id="IPR041217">
    <property type="entry name" value="Cas9_C"/>
</dbReference>
<evidence type="ECO:0000256" key="4">
    <source>
        <dbReference type="ARBA" id="ARBA00022759"/>
    </source>
</evidence>
<dbReference type="PROSITE" id="PS51749">
    <property type="entry name" value="HNH_CAS9"/>
    <property type="match status" value="1"/>
</dbReference>
<evidence type="ECO:0000256" key="9">
    <source>
        <dbReference type="ARBA" id="ARBA00023125"/>
    </source>
</evidence>
<dbReference type="InterPro" id="IPR033114">
    <property type="entry name" value="HNH_CAS9"/>
</dbReference>
<reference evidence="14 15" key="1">
    <citation type="submission" date="2019-10" db="EMBL/GenBank/DDBJ databases">
        <title>Bifidobacterium from non-human primates.</title>
        <authorList>
            <person name="Modesto M."/>
        </authorList>
    </citation>
    <scope>NUCLEOTIDE SEQUENCE [LARGE SCALE GENOMIC DNA]</scope>
    <source>
        <strain evidence="14 15">TREC</strain>
    </source>
</reference>
<dbReference type="SMART" id="SM00507">
    <property type="entry name" value="HNHc"/>
    <property type="match status" value="1"/>
</dbReference>
<dbReference type="Proteomes" id="UP000469763">
    <property type="component" value="Unassembled WGS sequence"/>
</dbReference>
<evidence type="ECO:0000313" key="15">
    <source>
        <dbReference type="Proteomes" id="UP000469763"/>
    </source>
</evidence>
<name>A0A7K3TGM5_9BIFI</name>
<dbReference type="GO" id="GO:0008270">
    <property type="term" value="F:zinc ion binding"/>
    <property type="evidence" value="ECO:0007669"/>
    <property type="project" value="InterPro"/>
</dbReference>
<accession>A0A7K3TGM5</accession>
<organism evidence="14 15">
    <name type="scientific">Bifidobacterium avesanii</name>
    <dbReference type="NCBI Taxonomy" id="1798157"/>
    <lineage>
        <taxon>Bacteria</taxon>
        <taxon>Bacillati</taxon>
        <taxon>Actinomycetota</taxon>
        <taxon>Actinomycetes</taxon>
        <taxon>Bifidobacteriales</taxon>
        <taxon>Bifidobacteriaceae</taxon>
        <taxon>Bifidobacterium</taxon>
    </lineage>
</organism>
<dbReference type="InterPro" id="IPR041225">
    <property type="entry name" value="Cas9_Topo"/>
</dbReference>
<sequence length="1123" mass="127113">MNSVGLAAVEVDSDGMPTRLLNAQSVIHDGGVDPTKNKEAITRKNLSGIGRRARRMVRRKRRRLADLDALLQRQKYPIVDPGEFSSSIEPWVARADLADHFVIDNTERKRKLSIALRHIARHRGWRNPYHRVDSLLIDNEYSDQYEELRSRVEKHVQRTVPDGLTPAQLVMRAVALGGATQRLRTSTTRGVGILPEKLMQEDNANELKRIFTMQRIPREQWEPLFRLVFAAVSPRGSAEERVGKDPLDPTQQRALKASLAFQRYRIVNMITNLRIAENDRQRPLTIAEKNDVFDMLSADSMQDLNWVDVADLLGVRRSQLRGVGSMTEDGEERVTNTPPRLVSVQRLHEADRKIAKPLIAWWRSASDDAKEAMIRLLSNTVDVDKVSEDPRYMEVIAFFDTLDEDGLAKLDSVDLPSGRAAYSVKTLECLTRRMLTTDDDLHAARKAIFHVSDYWHPPVDPIAAPLGNPSVDRVAKIVGRWLKNCEDRWGMPKSVQIEHVRSGFDSVATARQYERRTGSRSEYRRAAADRLHNEEHLDRIRDSDIRRLEAIQRQNGECLYCGRAIAFRACEMDHIVPRKGVGSTNTRTNLAAVCITCNRAKSKLPFAVWAATDAAQALGVSMKDTLERVRYFNRDARLYDASSWRGFKQAVITRLKQTEEDDPIDSRSIESVAWMADELHQRIDWHYNATRYQSDDRNLPADRKVSVCVFRGRVTAAARRASGIEGAVRFFGPHMKTRLDRRHHAVDAAVIAMMQTGVAQILMERESLRESQRLIGRLAPDERPWREYPYEKTASYDTFMHWHDIMVRLLDLLNDALDHDRIVVRQPMRLSLGNSIAHDATVKSLVKVRVGNALDADVIRRASTPALWCALTRLPDYDEKTGLPEDDARVIMVHGIRYGSNDEIEVFAGQSAQIAVRGGSSDIGSAMHHARIYRCWKANAKGERKYWYGMIRVFQTDLLRARYDDLFTVPLPPQSISMRYGEPRTVAAVQSGKAEYLGWLCVGDEIRIDVGRVPGKGQIGEFAKWCAGLDQRNAAVESWVVDGLFAPAKLRLHPRIIAAEGLSKIEDISAVPDGAGKVIGGAGWLPSIDSLAGTHPVVIRRNTIGEQRWHSKSGLPCSWRWTN</sequence>
<feature type="domain" description="HNH Cas9-type" evidence="13">
    <location>
        <begin position="506"/>
        <end position="669"/>
    </location>
</feature>
<dbReference type="InterPro" id="IPR028629">
    <property type="entry name" value="Cas9"/>
</dbReference>
<keyword evidence="10" id="KW-0464">Manganese</keyword>
<dbReference type="Pfam" id="PF18470">
    <property type="entry name" value="Cas9_a"/>
    <property type="match status" value="1"/>
</dbReference>
<evidence type="ECO:0000256" key="3">
    <source>
        <dbReference type="ARBA" id="ARBA00022723"/>
    </source>
</evidence>
<keyword evidence="8" id="KW-0051">Antiviral defense</keyword>
<dbReference type="Pfam" id="PF17894">
    <property type="entry name" value="Cas9_Topo"/>
    <property type="match status" value="1"/>
</dbReference>
<dbReference type="GO" id="GO:0003723">
    <property type="term" value="F:RNA binding"/>
    <property type="evidence" value="ECO:0007669"/>
    <property type="project" value="UniProtKB-UniRule"/>
</dbReference>
<keyword evidence="9 12" id="KW-0238">DNA-binding</keyword>
<comment type="caution">
    <text evidence="14">The sequence shown here is derived from an EMBL/GenBank/DDBJ whole genome shotgun (WGS) entry which is preliminary data.</text>
</comment>
<dbReference type="GO" id="GO:0003677">
    <property type="term" value="F:DNA binding"/>
    <property type="evidence" value="ECO:0007669"/>
    <property type="project" value="UniProtKB-UniRule"/>
</dbReference>
<keyword evidence="4 12" id="KW-0255">Endonuclease</keyword>
<dbReference type="Gene3D" id="3.30.420.10">
    <property type="entry name" value="Ribonuclease H-like superfamily/Ribonuclease H"/>
    <property type="match status" value="2"/>
</dbReference>
<dbReference type="Pfam" id="PF18541">
    <property type="entry name" value="RuvC_III"/>
    <property type="match status" value="1"/>
</dbReference>
<evidence type="ECO:0000256" key="8">
    <source>
        <dbReference type="ARBA" id="ARBA00023118"/>
    </source>
</evidence>
<keyword evidence="7" id="KW-0694">RNA-binding</keyword>
<protein>
    <submittedName>
        <fullName evidence="14">Restriction endonuclease</fullName>
    </submittedName>
</protein>
<comment type="subunit">
    <text evidence="11">Monomer. Binds crRNA and tracrRNA.</text>
</comment>
<keyword evidence="15" id="KW-1185">Reference proteome</keyword>
<comment type="cofactor">
    <cofactor evidence="1">
        <name>Mg(2+)</name>
        <dbReference type="ChEBI" id="CHEBI:18420"/>
    </cofactor>
</comment>
<dbReference type="InterPro" id="IPR040619">
    <property type="entry name" value="Cas9_alpha-helical_lobe"/>
</dbReference>
<dbReference type="NCBIfam" id="TIGR01865">
    <property type="entry name" value="cas_Csn1"/>
    <property type="match status" value="1"/>
</dbReference>
<evidence type="ECO:0000256" key="11">
    <source>
        <dbReference type="ARBA" id="ARBA00046380"/>
    </source>
</evidence>
<keyword evidence="5 12" id="KW-0378">Hydrolase</keyword>
<dbReference type="OrthoDB" id="9802901at2"/>
<dbReference type="Gene3D" id="1.10.30.50">
    <property type="match status" value="1"/>
</dbReference>
<evidence type="ECO:0000256" key="2">
    <source>
        <dbReference type="ARBA" id="ARBA00022722"/>
    </source>
</evidence>
<evidence type="ECO:0000256" key="5">
    <source>
        <dbReference type="ARBA" id="ARBA00022801"/>
    </source>
</evidence>
<dbReference type="AlphaFoldDB" id="A0A7K3TGM5"/>
<keyword evidence="3" id="KW-0479">Metal-binding</keyword>
<dbReference type="InterPro" id="IPR003615">
    <property type="entry name" value="HNH_nuc"/>
</dbReference>
<evidence type="ECO:0000313" key="14">
    <source>
        <dbReference type="EMBL" id="NEG78247.1"/>
    </source>
</evidence>
<dbReference type="GO" id="GO:0051607">
    <property type="term" value="P:defense response to virus"/>
    <property type="evidence" value="ECO:0007669"/>
    <property type="project" value="UniProtKB-KW"/>
</dbReference>
<proteinExistence type="predicted"/>
<evidence type="ECO:0000256" key="10">
    <source>
        <dbReference type="ARBA" id="ARBA00023211"/>
    </source>
</evidence>
<evidence type="ECO:0000256" key="12">
    <source>
        <dbReference type="PROSITE-ProRule" id="PRU01085"/>
    </source>
</evidence>
<dbReference type="Gene3D" id="3.30.70.3520">
    <property type="match status" value="1"/>
</dbReference>
<evidence type="ECO:0000256" key="7">
    <source>
        <dbReference type="ARBA" id="ARBA00022884"/>
    </source>
</evidence>
<keyword evidence="6" id="KW-0460">Magnesium</keyword>
<evidence type="ECO:0000256" key="1">
    <source>
        <dbReference type="ARBA" id="ARBA00001946"/>
    </source>
</evidence>
<dbReference type="GO" id="GO:0016787">
    <property type="term" value="F:hydrolase activity"/>
    <property type="evidence" value="ECO:0007669"/>
    <property type="project" value="UniProtKB-KW"/>
</dbReference>
<dbReference type="Pfam" id="PF18525">
    <property type="entry name" value="Cas9_C"/>
    <property type="match status" value="1"/>
</dbReference>
<dbReference type="InterPro" id="IPR036397">
    <property type="entry name" value="RNaseH_sf"/>
</dbReference>
<keyword evidence="2 12" id="KW-0540">Nuclease</keyword>
<dbReference type="EMBL" id="WHZY01000005">
    <property type="protein sequence ID" value="NEG78247.1"/>
    <property type="molecule type" value="Genomic_DNA"/>
</dbReference>
<dbReference type="GO" id="GO:0004519">
    <property type="term" value="F:endonuclease activity"/>
    <property type="evidence" value="ECO:0007669"/>
    <property type="project" value="UniProtKB-UniRule"/>
</dbReference>
<evidence type="ECO:0000256" key="6">
    <source>
        <dbReference type="ARBA" id="ARBA00022842"/>
    </source>
</evidence>